<comment type="caution">
    <text evidence="1">The sequence shown here is derived from an EMBL/GenBank/DDBJ whole genome shotgun (WGS) entry which is preliminary data.</text>
</comment>
<dbReference type="Proteomes" id="UP000029867">
    <property type="component" value="Unassembled WGS sequence"/>
</dbReference>
<dbReference type="HOGENOM" id="CLU_3431714_0_0_1"/>
<organism evidence="1 3">
    <name type="scientific">Pichia kudriavzevii</name>
    <name type="common">Yeast</name>
    <name type="synonym">Issatchenkia orientalis</name>
    <dbReference type="NCBI Taxonomy" id="4909"/>
    <lineage>
        <taxon>Eukaryota</taxon>
        <taxon>Fungi</taxon>
        <taxon>Dikarya</taxon>
        <taxon>Ascomycota</taxon>
        <taxon>Saccharomycotina</taxon>
        <taxon>Pichiomycetes</taxon>
        <taxon>Pichiales</taxon>
        <taxon>Pichiaceae</taxon>
        <taxon>Pichia</taxon>
    </lineage>
</organism>
<proteinExistence type="predicted"/>
<evidence type="ECO:0000313" key="1">
    <source>
        <dbReference type="EMBL" id="KGK32479.1"/>
    </source>
</evidence>
<protein>
    <submittedName>
        <fullName evidence="1">Uncharacterized protein</fullName>
    </submittedName>
</protein>
<reference evidence="3" key="1">
    <citation type="journal article" date="2014" name="Microb. Cell Fact.">
        <title>Exploiting Issatchenkia orientalis SD108 for succinic acid production.</title>
        <authorList>
            <person name="Xiao H."/>
            <person name="Shao Z."/>
            <person name="Jiang Y."/>
            <person name="Dole S."/>
            <person name="Zhao H."/>
        </authorList>
    </citation>
    <scope>NUCLEOTIDE SEQUENCE [LARGE SCALE GENOMIC DNA]</scope>
    <source>
        <strain evidence="3">SD108</strain>
    </source>
</reference>
<gene>
    <name evidence="2" type="ORF">JL09_g6911</name>
    <name evidence="1" type="ORF">JL09_g6914</name>
</gene>
<dbReference type="EMBL" id="JQFK01002205">
    <property type="protein sequence ID" value="KGK32482.1"/>
    <property type="molecule type" value="Genomic_DNA"/>
</dbReference>
<accession>A0A099NK47</accession>
<reference evidence="1" key="2">
    <citation type="submission" date="2014-08" db="EMBL/GenBank/DDBJ databases">
        <title>Exploiting Issatchenkia orientalis SD108 for Succinic Acid Production.</title>
        <authorList>
            <person name="Xiao H."/>
            <person name="Shao Z."/>
            <person name="Jiang Y."/>
            <person name="Dole S."/>
            <person name="Zhao H."/>
        </authorList>
    </citation>
    <scope>NUCLEOTIDE SEQUENCE [LARGE SCALE GENOMIC DNA]</scope>
    <source>
        <strain evidence="1">SD108</strain>
    </source>
</reference>
<feature type="non-terminal residue" evidence="1">
    <location>
        <position position="1"/>
    </location>
</feature>
<sequence>QYDYNQYQQYPNNQYPPY</sequence>
<name>A0A099NK47_PICKU</name>
<dbReference type="EMBL" id="JQFK01002209">
    <property type="protein sequence ID" value="KGK32479.1"/>
    <property type="molecule type" value="Genomic_DNA"/>
</dbReference>
<evidence type="ECO:0000313" key="2">
    <source>
        <dbReference type="EMBL" id="KGK32482.1"/>
    </source>
</evidence>
<dbReference type="AlphaFoldDB" id="A0A099NK47"/>
<evidence type="ECO:0000313" key="3">
    <source>
        <dbReference type="Proteomes" id="UP000029867"/>
    </source>
</evidence>